<evidence type="ECO:0000313" key="3">
    <source>
        <dbReference type="Proteomes" id="UP000649617"/>
    </source>
</evidence>
<dbReference type="Pfam" id="PF00575">
    <property type="entry name" value="S1"/>
    <property type="match status" value="1"/>
</dbReference>
<accession>A0A812LVL6</accession>
<dbReference type="InterPro" id="IPR012340">
    <property type="entry name" value="NA-bd_OB-fold"/>
</dbReference>
<evidence type="ECO:0000313" key="2">
    <source>
        <dbReference type="EMBL" id="CAE7253274.1"/>
    </source>
</evidence>
<feature type="domain" description="S1 motif" evidence="1">
    <location>
        <begin position="35"/>
        <end position="58"/>
    </location>
</feature>
<dbReference type="OrthoDB" id="412781at2759"/>
<organism evidence="2 3">
    <name type="scientific">Symbiodinium pilosum</name>
    <name type="common">Dinoflagellate</name>
    <dbReference type="NCBI Taxonomy" id="2952"/>
    <lineage>
        <taxon>Eukaryota</taxon>
        <taxon>Sar</taxon>
        <taxon>Alveolata</taxon>
        <taxon>Dinophyceae</taxon>
        <taxon>Suessiales</taxon>
        <taxon>Symbiodiniaceae</taxon>
        <taxon>Symbiodinium</taxon>
    </lineage>
</organism>
<dbReference type="GO" id="GO:0003676">
    <property type="term" value="F:nucleic acid binding"/>
    <property type="evidence" value="ECO:0007669"/>
    <property type="project" value="InterPro"/>
</dbReference>
<dbReference type="InterPro" id="IPR003029">
    <property type="entry name" value="S1_domain"/>
</dbReference>
<dbReference type="Proteomes" id="UP000649617">
    <property type="component" value="Unassembled WGS sequence"/>
</dbReference>
<dbReference type="PROSITE" id="PS50126">
    <property type="entry name" value="S1"/>
    <property type="match status" value="1"/>
</dbReference>
<name>A0A812LVL6_SYMPI</name>
<evidence type="ECO:0000259" key="1">
    <source>
        <dbReference type="PROSITE" id="PS50126"/>
    </source>
</evidence>
<comment type="caution">
    <text evidence="2">The sequence shown here is derived from an EMBL/GenBank/DDBJ whole genome shotgun (WGS) entry which is preliminary data.</text>
</comment>
<protein>
    <submittedName>
        <fullName evidence="2">Eif2a protein</fullName>
    </submittedName>
</protein>
<reference evidence="2" key="1">
    <citation type="submission" date="2021-02" db="EMBL/GenBank/DDBJ databases">
        <authorList>
            <person name="Dougan E. K."/>
            <person name="Rhodes N."/>
            <person name="Thang M."/>
            <person name="Chan C."/>
        </authorList>
    </citation>
    <scope>NUCLEOTIDE SEQUENCE</scope>
</reference>
<keyword evidence="3" id="KW-1185">Reference proteome</keyword>
<dbReference type="SUPFAM" id="SSF50249">
    <property type="entry name" value="Nucleic acid-binding proteins"/>
    <property type="match status" value="1"/>
</dbReference>
<gene>
    <name evidence="2" type="primary">eif2a</name>
    <name evidence="2" type="ORF">SPIL2461_LOCUS4973</name>
</gene>
<feature type="non-terminal residue" evidence="2">
    <location>
        <position position="1"/>
    </location>
</feature>
<dbReference type="Gene3D" id="2.40.50.140">
    <property type="entry name" value="Nucleic acid-binding proteins"/>
    <property type="match status" value="1"/>
</dbReference>
<dbReference type="AlphaFoldDB" id="A0A812LVL6"/>
<proteinExistence type="predicted"/>
<sequence length="58" mass="6511">MFLVSGLQQRKAMRSDELDIRTLEEIFNAEMPKPGEIVSGIVTSVVEWGAFVELERTG</sequence>
<dbReference type="EMBL" id="CAJNIZ010006873">
    <property type="protein sequence ID" value="CAE7253274.1"/>
    <property type="molecule type" value="Genomic_DNA"/>
</dbReference>